<evidence type="ECO:0000256" key="1">
    <source>
        <dbReference type="ARBA" id="ARBA00007623"/>
    </source>
</evidence>
<evidence type="ECO:0000256" key="4">
    <source>
        <dbReference type="ARBA" id="ARBA00022807"/>
    </source>
</evidence>
<feature type="compositionally biased region" description="Low complexity" evidence="7">
    <location>
        <begin position="950"/>
        <end position="959"/>
    </location>
</feature>
<dbReference type="VEuPathDB" id="FungiDB:MAPG_07661"/>
<evidence type="ECO:0000256" key="5">
    <source>
        <dbReference type="PIRSR" id="PIRSR622684-1"/>
    </source>
</evidence>
<keyword evidence="3 6" id="KW-0378">Hydrolase</keyword>
<dbReference type="Pfam" id="PF00648">
    <property type="entry name" value="Peptidase_C2"/>
    <property type="match status" value="1"/>
</dbReference>
<dbReference type="EMBL" id="GL876971">
    <property type="protein sequence ID" value="KLU88676.1"/>
    <property type="molecule type" value="Genomic_DNA"/>
</dbReference>
<dbReference type="eggNOG" id="KOG0045">
    <property type="taxonomic scope" value="Eukaryota"/>
</dbReference>
<proteinExistence type="inferred from homology"/>
<reference evidence="9" key="3">
    <citation type="submission" date="2011-03" db="EMBL/GenBank/DDBJ databases">
        <title>Annotation of Magnaporthe poae ATCC 64411.</title>
        <authorList>
            <person name="Ma L.-J."/>
            <person name="Dead R."/>
            <person name="Young S.K."/>
            <person name="Zeng Q."/>
            <person name="Gargeya S."/>
            <person name="Fitzgerald M."/>
            <person name="Haas B."/>
            <person name="Abouelleil A."/>
            <person name="Alvarado L."/>
            <person name="Arachchi H.M."/>
            <person name="Berlin A."/>
            <person name="Brown A."/>
            <person name="Chapman S.B."/>
            <person name="Chen Z."/>
            <person name="Dunbar C."/>
            <person name="Freedman E."/>
            <person name="Gearin G."/>
            <person name="Gellesch M."/>
            <person name="Goldberg J."/>
            <person name="Griggs A."/>
            <person name="Gujja S."/>
            <person name="Heiman D."/>
            <person name="Howarth C."/>
            <person name="Larson L."/>
            <person name="Lui A."/>
            <person name="MacDonald P.J.P."/>
            <person name="Mehta T."/>
            <person name="Montmayeur A."/>
            <person name="Murphy C."/>
            <person name="Neiman D."/>
            <person name="Pearson M."/>
            <person name="Priest M."/>
            <person name="Roberts A."/>
            <person name="Saif S."/>
            <person name="Shea T."/>
            <person name="Shenoy N."/>
            <person name="Sisk P."/>
            <person name="Stolte C."/>
            <person name="Sykes S."/>
            <person name="Yandava C."/>
            <person name="Wortman J."/>
            <person name="Nusbaum C."/>
            <person name="Birren B."/>
        </authorList>
    </citation>
    <scope>NUCLEOTIDE SEQUENCE</scope>
    <source>
        <strain evidence="9">ATCC 64411</strain>
    </source>
</reference>
<feature type="compositionally biased region" description="Basic and acidic residues" evidence="7">
    <location>
        <begin position="672"/>
        <end position="681"/>
    </location>
</feature>
<dbReference type="CDD" id="cd00044">
    <property type="entry name" value="CysPc"/>
    <property type="match status" value="1"/>
</dbReference>
<feature type="compositionally biased region" description="Basic and acidic residues" evidence="7">
    <location>
        <begin position="572"/>
        <end position="617"/>
    </location>
</feature>
<dbReference type="Proteomes" id="UP000011715">
    <property type="component" value="Unassembled WGS sequence"/>
</dbReference>
<dbReference type="FunFam" id="3.90.70.10:FF:000072">
    <property type="entry name" value="Cysteine proteinase"/>
    <property type="match status" value="1"/>
</dbReference>
<feature type="domain" description="Calpain catalytic" evidence="8">
    <location>
        <begin position="71"/>
        <end position="362"/>
    </location>
</feature>
<feature type="active site" evidence="5 6">
    <location>
        <position position="286"/>
    </location>
</feature>
<feature type="compositionally biased region" description="Polar residues" evidence="7">
    <location>
        <begin position="905"/>
        <end position="914"/>
    </location>
</feature>
<evidence type="ECO:0000256" key="2">
    <source>
        <dbReference type="ARBA" id="ARBA00022670"/>
    </source>
</evidence>
<feature type="compositionally biased region" description="Pro residues" evidence="7">
    <location>
        <begin position="868"/>
        <end position="881"/>
    </location>
</feature>
<evidence type="ECO:0000313" key="9">
    <source>
        <dbReference type="EMBL" id="KLU88676.1"/>
    </source>
</evidence>
<feature type="compositionally biased region" description="Polar residues" evidence="7">
    <location>
        <begin position="638"/>
        <end position="659"/>
    </location>
</feature>
<feature type="compositionally biased region" description="Acidic residues" evidence="7">
    <location>
        <begin position="936"/>
        <end position="949"/>
    </location>
</feature>
<feature type="compositionally biased region" description="Basic and acidic residues" evidence="7">
    <location>
        <begin position="19"/>
        <end position="30"/>
    </location>
</feature>
<dbReference type="SUPFAM" id="SSF54001">
    <property type="entry name" value="Cysteine proteinases"/>
    <property type="match status" value="1"/>
</dbReference>
<feature type="compositionally biased region" description="Pro residues" evidence="7">
    <location>
        <begin position="733"/>
        <end position="744"/>
    </location>
</feature>
<feature type="region of interest" description="Disordered" evidence="7">
    <location>
        <begin position="1053"/>
        <end position="1164"/>
    </location>
</feature>
<evidence type="ECO:0000313" key="11">
    <source>
        <dbReference type="Proteomes" id="UP000011715"/>
    </source>
</evidence>
<feature type="region of interest" description="Disordered" evidence="7">
    <location>
        <begin position="1"/>
        <end position="61"/>
    </location>
</feature>
<feature type="compositionally biased region" description="Acidic residues" evidence="7">
    <location>
        <begin position="1068"/>
        <end position="1081"/>
    </location>
</feature>
<evidence type="ECO:0000256" key="3">
    <source>
        <dbReference type="ARBA" id="ARBA00022801"/>
    </source>
</evidence>
<feature type="compositionally biased region" description="Low complexity" evidence="7">
    <location>
        <begin position="760"/>
        <end position="769"/>
    </location>
</feature>
<evidence type="ECO:0000313" key="10">
    <source>
        <dbReference type="EnsemblFungi" id="MAPG_07661T0"/>
    </source>
</evidence>
<comment type="similarity">
    <text evidence="1">Belongs to the peptidase C2 family.</text>
</comment>
<keyword evidence="4 6" id="KW-0788">Thiol protease</keyword>
<feature type="region of interest" description="Disordered" evidence="7">
    <location>
        <begin position="554"/>
        <end position="1031"/>
    </location>
</feature>
<dbReference type="PANTHER" id="PTHR10183:SF379">
    <property type="entry name" value="CALPAIN-5"/>
    <property type="match status" value="1"/>
</dbReference>
<dbReference type="STRING" id="644358.A0A0C4E595"/>
<feature type="compositionally biased region" description="Basic and acidic residues" evidence="7">
    <location>
        <begin position="960"/>
        <end position="976"/>
    </location>
</feature>
<dbReference type="InterPro" id="IPR038765">
    <property type="entry name" value="Papain-like_cys_pep_sf"/>
</dbReference>
<feature type="compositionally biased region" description="Basic and acidic residues" evidence="7">
    <location>
        <begin position="1097"/>
        <end position="1106"/>
    </location>
</feature>
<feature type="compositionally biased region" description="Basic and acidic residues" evidence="7">
    <location>
        <begin position="1116"/>
        <end position="1125"/>
    </location>
</feature>
<reference evidence="10" key="5">
    <citation type="submission" date="2015-06" db="UniProtKB">
        <authorList>
            <consortium name="EnsemblFungi"/>
        </authorList>
    </citation>
    <scope>IDENTIFICATION</scope>
    <source>
        <strain evidence="10">ATCC 64411</strain>
    </source>
</reference>
<reference evidence="10" key="4">
    <citation type="journal article" date="2015" name="G3 (Bethesda)">
        <title>Genome sequences of three phytopathogenic species of the Magnaporthaceae family of fungi.</title>
        <authorList>
            <person name="Okagaki L.H."/>
            <person name="Nunes C.C."/>
            <person name="Sailsbery J."/>
            <person name="Clay B."/>
            <person name="Brown D."/>
            <person name="John T."/>
            <person name="Oh Y."/>
            <person name="Young N."/>
            <person name="Fitzgerald M."/>
            <person name="Haas B.J."/>
            <person name="Zeng Q."/>
            <person name="Young S."/>
            <person name="Adiconis X."/>
            <person name="Fan L."/>
            <person name="Levin J.Z."/>
            <person name="Mitchell T.K."/>
            <person name="Okubara P.A."/>
            <person name="Farman M.L."/>
            <person name="Kohn L.M."/>
            <person name="Birren B."/>
            <person name="Ma L.-J."/>
            <person name="Dean R.A."/>
        </authorList>
    </citation>
    <scope>NUCLEOTIDE SEQUENCE</scope>
    <source>
        <strain evidence="10">ATCC 64411 / 73-15</strain>
    </source>
</reference>
<dbReference type="InterPro" id="IPR022684">
    <property type="entry name" value="Calpain_cysteine_protease"/>
</dbReference>
<keyword evidence="2 6" id="KW-0645">Protease</keyword>
<reference evidence="11" key="2">
    <citation type="submission" date="2010-05" db="EMBL/GenBank/DDBJ databases">
        <title>The genome sequence of Magnaporthe poae strain ATCC 64411.</title>
        <authorList>
            <person name="Ma L.-J."/>
            <person name="Dead R."/>
            <person name="Young S."/>
            <person name="Zeng Q."/>
            <person name="Koehrsen M."/>
            <person name="Alvarado L."/>
            <person name="Berlin A."/>
            <person name="Chapman S.B."/>
            <person name="Chen Z."/>
            <person name="Freedman E."/>
            <person name="Gellesch M."/>
            <person name="Goldberg J."/>
            <person name="Griggs A."/>
            <person name="Gujja S."/>
            <person name="Heilman E.R."/>
            <person name="Heiman D."/>
            <person name="Hepburn T."/>
            <person name="Howarth C."/>
            <person name="Jen D."/>
            <person name="Larson L."/>
            <person name="Mehta T."/>
            <person name="Neiman D."/>
            <person name="Pearson M."/>
            <person name="Roberts A."/>
            <person name="Saif S."/>
            <person name="Shea T."/>
            <person name="Shenoy N."/>
            <person name="Sisk P."/>
            <person name="Stolte C."/>
            <person name="Sykes S."/>
            <person name="Walk T."/>
            <person name="White J."/>
            <person name="Yandava C."/>
            <person name="Haas B."/>
            <person name="Nusbaum C."/>
            <person name="Birren B."/>
        </authorList>
    </citation>
    <scope>NUCLEOTIDE SEQUENCE [LARGE SCALE GENOMIC DNA]</scope>
    <source>
        <strain evidence="11">ATCC 64411 / 73-15</strain>
    </source>
</reference>
<feature type="compositionally biased region" description="Basic and acidic residues" evidence="7">
    <location>
        <begin position="1141"/>
        <end position="1164"/>
    </location>
</feature>
<feature type="compositionally biased region" description="Low complexity" evidence="7">
    <location>
        <begin position="886"/>
        <end position="896"/>
    </location>
</feature>
<feature type="compositionally biased region" description="Low complexity" evidence="7">
    <location>
        <begin position="787"/>
        <end position="802"/>
    </location>
</feature>
<sequence length="1164" mass="129745">MQQQRLKRRMGDVALGLVKDQDQDHEREQRQQQQQQQRPAGDGDPRSQGLPSGQRRLGGFEPGFNPMAVHRVVDIFDKPQFYIDGPTANDVRQGRDMGDCWLLAALCTMSNKPGLIERICVAHEQDVGVYGFVFHRDGEWFSEIIDDKLYLTKPDYDDGYLERILFEDRERGADSEQVYKSIYQSNSGALYFAQCENPNETWLPLLEKAFAKAHNDYESIEGGFTGEALEDLTGGVTSELYTSDILDKEYFWKEELLKVNKDFLFGCSTGIWGRGLGERKGIVELHAYSVMKAVEIEGQRLVLLKNPWGKHEWKGPWSDGSKEWTPEWLSRLGHRFGDDGAFWIAYEDLLRKYQAFDRTRIFGPEWKVTSIWTTLSVPWTHEYHDTKFAFAITRPGPVVLVLSQLDDRYFRGLEGQYRFELSFRVHVAGEDEYLVRSQTPYRMNRSVNVELDLEAGDYTVLIRIDAERDTSVLPPEDMVRKLSKSRREKLARIALSYDLAHSKGQIVETEEEKEMRLALEKRSMEKSRRRIKKVLTENRQRHYLQESMRLLDTRKEIAKRKRRNERKKARAEKKEKEKKAAREEKEKKAAEDKEKEREANGGKDKGHGAAASVDEKAVQTGQGGERDGTKDDLDSTNKSKNTPATAASGALATNQTSAEAAQVSEKGAAGSKADEAREDQKPASSSTPATEPETKSPGQGEKVAAVGGIPQSRIPAASEITTAEVEAQMAPQPEVPSAPTPTPAKKPGLGEQTPVPMPGSSSAPTTASAPKPPEDPNTGEQRSSEQPATAAVPGAAPPAVGGSLRDASTQTVDGSSFGERHMHNAPPENAHEAWPPNIFEQVNMAKQNGCPTSPPRPDFAEQHAHLQVPPPVGRRGGPPPEPARRPPWQQQRQGPLPHRHHLTQGRWSRAQSPQPYRRPGAYHGPHHPPLPPFEGSEADGGEENEEVDSDLSSVSSVSDVSDREVELQLEMMRIDGRLPMPSRKRRPSVDGPANPNVFGPSPLQPRPRGPQPPLRQQQQQYPDDAELENDPWNAVAVVGLRVYYKMAEGEAQDANVVTLRVVRPTVMPDDDDSSDSEDEKEEAGARNRWPWNRKKVKIPDVDDNTRDAVLVAANREQGDEREKDGGAGQVGRGEGDDGEDVKEPAKDGIVKDEPAGDKTAKGHA</sequence>
<evidence type="ECO:0000259" key="8">
    <source>
        <dbReference type="PROSITE" id="PS50203"/>
    </source>
</evidence>
<dbReference type="Gene3D" id="3.90.70.10">
    <property type="entry name" value="Cysteine proteinases"/>
    <property type="match status" value="1"/>
</dbReference>
<dbReference type="PRINTS" id="PR00704">
    <property type="entry name" value="CALPAIN"/>
</dbReference>
<feature type="active site" evidence="5 6">
    <location>
        <position position="100"/>
    </location>
</feature>
<protein>
    <recommendedName>
        <fullName evidence="8">Calpain catalytic domain-containing protein</fullName>
    </recommendedName>
</protein>
<accession>A0A0C4E595</accession>
<name>A0A0C4E595_MAGP6</name>
<feature type="compositionally biased region" description="Basic residues" evidence="7">
    <location>
        <begin position="557"/>
        <end position="571"/>
    </location>
</feature>
<feature type="compositionally biased region" description="Pro residues" evidence="7">
    <location>
        <begin position="1002"/>
        <end position="1013"/>
    </location>
</feature>
<evidence type="ECO:0000256" key="6">
    <source>
        <dbReference type="PROSITE-ProRule" id="PRU00239"/>
    </source>
</evidence>
<dbReference type="EMBL" id="ADBL01001852">
    <property type="status" value="NOT_ANNOTATED_CDS"/>
    <property type="molecule type" value="Genomic_DNA"/>
</dbReference>
<organism evidence="10 11">
    <name type="scientific">Magnaporthiopsis poae (strain ATCC 64411 / 73-15)</name>
    <name type="common">Kentucky bluegrass fungus</name>
    <name type="synonym">Magnaporthe poae</name>
    <dbReference type="NCBI Taxonomy" id="644358"/>
    <lineage>
        <taxon>Eukaryota</taxon>
        <taxon>Fungi</taxon>
        <taxon>Dikarya</taxon>
        <taxon>Ascomycota</taxon>
        <taxon>Pezizomycotina</taxon>
        <taxon>Sordariomycetes</taxon>
        <taxon>Sordariomycetidae</taxon>
        <taxon>Magnaporthales</taxon>
        <taxon>Magnaporthaceae</taxon>
        <taxon>Magnaporthiopsis</taxon>
    </lineage>
</organism>
<dbReference type="PANTHER" id="PTHR10183">
    <property type="entry name" value="CALPAIN"/>
    <property type="match status" value="1"/>
</dbReference>
<dbReference type="PROSITE" id="PS50203">
    <property type="entry name" value="CALPAIN_CAT"/>
    <property type="match status" value="1"/>
</dbReference>
<dbReference type="SMART" id="SM00230">
    <property type="entry name" value="CysPc"/>
    <property type="match status" value="1"/>
</dbReference>
<keyword evidence="11" id="KW-1185">Reference proteome</keyword>
<dbReference type="GO" id="GO:0004198">
    <property type="term" value="F:calcium-dependent cysteine-type endopeptidase activity"/>
    <property type="evidence" value="ECO:0007669"/>
    <property type="project" value="InterPro"/>
</dbReference>
<dbReference type="EnsemblFungi" id="MAPG_07661T0">
    <property type="protein sequence ID" value="MAPG_07661T0"/>
    <property type="gene ID" value="MAPG_07661"/>
</dbReference>
<gene>
    <name evidence="9" type="ORF">MAPG_07661</name>
</gene>
<dbReference type="GO" id="GO:0006508">
    <property type="term" value="P:proteolysis"/>
    <property type="evidence" value="ECO:0007669"/>
    <property type="project" value="UniProtKB-KW"/>
</dbReference>
<dbReference type="InterPro" id="IPR001300">
    <property type="entry name" value="Peptidase_C2_calpain_cat"/>
</dbReference>
<dbReference type="OrthoDB" id="424753at2759"/>
<dbReference type="AlphaFoldDB" id="A0A0C4E595"/>
<reference evidence="9" key="1">
    <citation type="submission" date="2010-05" db="EMBL/GenBank/DDBJ databases">
        <title>The Genome Sequence of Magnaporthe poae strain ATCC 64411.</title>
        <authorList>
            <consortium name="The Broad Institute Genome Sequencing Platform"/>
            <consortium name="Broad Institute Genome Sequencing Center for Infectious Disease"/>
            <person name="Ma L.-J."/>
            <person name="Dead R."/>
            <person name="Young S."/>
            <person name="Zeng Q."/>
            <person name="Koehrsen M."/>
            <person name="Alvarado L."/>
            <person name="Berlin A."/>
            <person name="Chapman S.B."/>
            <person name="Chen Z."/>
            <person name="Freedman E."/>
            <person name="Gellesch M."/>
            <person name="Goldberg J."/>
            <person name="Griggs A."/>
            <person name="Gujja S."/>
            <person name="Heilman E.R."/>
            <person name="Heiman D."/>
            <person name="Hepburn T."/>
            <person name="Howarth C."/>
            <person name="Jen D."/>
            <person name="Larson L."/>
            <person name="Mehta T."/>
            <person name="Neiman D."/>
            <person name="Pearson M."/>
            <person name="Roberts A."/>
            <person name="Saif S."/>
            <person name="Shea T."/>
            <person name="Shenoy N."/>
            <person name="Sisk P."/>
            <person name="Stolte C."/>
            <person name="Sykes S."/>
            <person name="Walk T."/>
            <person name="White J."/>
            <person name="Yandava C."/>
            <person name="Haas B."/>
            <person name="Nusbaum C."/>
            <person name="Birren B."/>
        </authorList>
    </citation>
    <scope>NUCLEOTIDE SEQUENCE</scope>
    <source>
        <strain evidence="9">ATCC 64411</strain>
    </source>
</reference>
<evidence type="ECO:0000256" key="7">
    <source>
        <dbReference type="SAM" id="MobiDB-lite"/>
    </source>
</evidence>
<dbReference type="EMBL" id="ADBL01001853">
    <property type="status" value="NOT_ANNOTATED_CDS"/>
    <property type="molecule type" value="Genomic_DNA"/>
</dbReference>
<feature type="compositionally biased region" description="Basic and acidic residues" evidence="7">
    <location>
        <begin position="624"/>
        <end position="637"/>
    </location>
</feature>
<feature type="active site" evidence="5 6">
    <location>
        <position position="306"/>
    </location>
</feature>